<accession>A0A1H7WAC1</accession>
<dbReference type="SUPFAM" id="SSF53163">
    <property type="entry name" value="HybD-like"/>
    <property type="match status" value="1"/>
</dbReference>
<keyword evidence="1" id="KW-0645">Protease</keyword>
<reference evidence="1 2" key="1">
    <citation type="submission" date="2016-10" db="EMBL/GenBank/DDBJ databases">
        <authorList>
            <person name="de Groot N.N."/>
        </authorList>
    </citation>
    <scope>NUCLEOTIDE SEQUENCE [LARGE SCALE GENOMIC DNA]</scope>
    <source>
        <strain evidence="1 2">DSM 8423</strain>
    </source>
</reference>
<gene>
    <name evidence="1" type="ORF">SAMN04489760_10640</name>
</gene>
<protein>
    <submittedName>
        <fullName evidence="1">Hydrogenase maturation protease</fullName>
    </submittedName>
</protein>
<dbReference type="PANTHER" id="PTHR30302">
    <property type="entry name" value="HYDROGENASE 1 MATURATION PROTEASE"/>
    <property type="match status" value="1"/>
</dbReference>
<evidence type="ECO:0000313" key="2">
    <source>
        <dbReference type="Proteomes" id="UP000198744"/>
    </source>
</evidence>
<dbReference type="RefSeq" id="WP_093882748.1">
    <property type="nucleotide sequence ID" value="NZ_FOBS01000006.1"/>
</dbReference>
<organism evidence="1 2">
    <name type="scientific">Syntrophus gentianae</name>
    <dbReference type="NCBI Taxonomy" id="43775"/>
    <lineage>
        <taxon>Bacteria</taxon>
        <taxon>Pseudomonadati</taxon>
        <taxon>Thermodesulfobacteriota</taxon>
        <taxon>Syntrophia</taxon>
        <taxon>Syntrophales</taxon>
        <taxon>Syntrophaceae</taxon>
        <taxon>Syntrophus</taxon>
    </lineage>
</organism>
<dbReference type="Gene3D" id="3.40.50.1450">
    <property type="entry name" value="HybD-like"/>
    <property type="match status" value="1"/>
</dbReference>
<dbReference type="OrthoDB" id="9808862at2"/>
<dbReference type="AlphaFoldDB" id="A0A1H7WAC1"/>
<dbReference type="STRING" id="43775.SAMN04489760_10640"/>
<dbReference type="InterPro" id="IPR023430">
    <property type="entry name" value="Pept_HybD-like_dom_sf"/>
</dbReference>
<dbReference type="EMBL" id="FOBS01000006">
    <property type="protein sequence ID" value="SEM18506.1"/>
    <property type="molecule type" value="Genomic_DNA"/>
</dbReference>
<sequence length="181" mass="20217">MKQKKRTLLIGFGNLDRADDGVAYHVINAFRKRWGQKALEEGQTGLEELGRLADSIFIVQLAPEMIDLLDEYEQVIFVDAHVDPALDELHYSPVRPNDAGLTFTHHLSPATLLAFFKALRGRDMEGHLISILGCNFDFHRNLSPGTLSLVEGAVNRIVDLLDEDVLSPPASRETPTEKRSV</sequence>
<dbReference type="GO" id="GO:0008047">
    <property type="term" value="F:enzyme activator activity"/>
    <property type="evidence" value="ECO:0007669"/>
    <property type="project" value="InterPro"/>
</dbReference>
<keyword evidence="2" id="KW-1185">Reference proteome</keyword>
<dbReference type="GO" id="GO:0004175">
    <property type="term" value="F:endopeptidase activity"/>
    <property type="evidence" value="ECO:0007669"/>
    <property type="project" value="TreeGrafter"/>
</dbReference>
<evidence type="ECO:0000313" key="1">
    <source>
        <dbReference type="EMBL" id="SEM18506.1"/>
    </source>
</evidence>
<dbReference type="GO" id="GO:0016485">
    <property type="term" value="P:protein processing"/>
    <property type="evidence" value="ECO:0007669"/>
    <property type="project" value="TreeGrafter"/>
</dbReference>
<name>A0A1H7WAC1_9BACT</name>
<dbReference type="PANTHER" id="PTHR30302:SF5">
    <property type="entry name" value="SLR1876 PROTEIN"/>
    <property type="match status" value="1"/>
</dbReference>
<keyword evidence="1" id="KW-0378">Hydrolase</keyword>
<proteinExistence type="predicted"/>
<dbReference type="InterPro" id="IPR000671">
    <property type="entry name" value="Peptidase_A31"/>
</dbReference>
<dbReference type="Proteomes" id="UP000198744">
    <property type="component" value="Unassembled WGS sequence"/>
</dbReference>